<proteinExistence type="predicted"/>
<reference evidence="2" key="2">
    <citation type="submission" date="2023-05" db="EMBL/GenBank/DDBJ databases">
        <authorList>
            <consortium name="Lawrence Berkeley National Laboratory"/>
            <person name="Steindorff A."/>
            <person name="Hensen N."/>
            <person name="Bonometti L."/>
            <person name="Westerberg I."/>
            <person name="Brannstrom I.O."/>
            <person name="Guillou S."/>
            <person name="Cros-Aarteil S."/>
            <person name="Calhoun S."/>
            <person name="Haridas S."/>
            <person name="Kuo A."/>
            <person name="Mondo S."/>
            <person name="Pangilinan J."/>
            <person name="Riley R."/>
            <person name="Labutti K."/>
            <person name="Andreopoulos B."/>
            <person name="Lipzen A."/>
            <person name="Chen C."/>
            <person name="Yanf M."/>
            <person name="Daum C."/>
            <person name="Ng V."/>
            <person name="Clum A."/>
            <person name="Ohm R."/>
            <person name="Martin F."/>
            <person name="Silar P."/>
            <person name="Natvig D."/>
            <person name="Lalanne C."/>
            <person name="Gautier V."/>
            <person name="Ament-Velasquez S.L."/>
            <person name="Kruys A."/>
            <person name="Hutchinson M.I."/>
            <person name="Powell A.J."/>
            <person name="Barry K."/>
            <person name="Miller A.N."/>
            <person name="Grigoriev I.V."/>
            <person name="Debuchy R."/>
            <person name="Gladieux P."/>
            <person name="Thoren M.H."/>
            <person name="Johannesson H."/>
        </authorList>
    </citation>
    <scope>NUCLEOTIDE SEQUENCE</scope>
    <source>
        <strain evidence="2">CBS 508.74</strain>
    </source>
</reference>
<dbReference type="RefSeq" id="XP_064670350.1">
    <property type="nucleotide sequence ID" value="XM_064813184.1"/>
</dbReference>
<keyword evidence="3" id="KW-1185">Reference proteome</keyword>
<organism evidence="2 3">
    <name type="scientific">Canariomyces notabilis</name>
    <dbReference type="NCBI Taxonomy" id="2074819"/>
    <lineage>
        <taxon>Eukaryota</taxon>
        <taxon>Fungi</taxon>
        <taxon>Dikarya</taxon>
        <taxon>Ascomycota</taxon>
        <taxon>Pezizomycotina</taxon>
        <taxon>Sordariomycetes</taxon>
        <taxon>Sordariomycetidae</taxon>
        <taxon>Sordariales</taxon>
        <taxon>Chaetomiaceae</taxon>
        <taxon>Canariomyces</taxon>
    </lineage>
</organism>
<dbReference type="InterPro" id="IPR001138">
    <property type="entry name" value="Zn2Cys6_DnaBD"/>
</dbReference>
<dbReference type="CDD" id="cd00067">
    <property type="entry name" value="GAL4"/>
    <property type="match status" value="1"/>
</dbReference>
<evidence type="ECO:0000313" key="2">
    <source>
        <dbReference type="EMBL" id="KAK4112780.1"/>
    </source>
</evidence>
<comment type="caution">
    <text evidence="2">The sequence shown here is derived from an EMBL/GenBank/DDBJ whole genome shotgun (WGS) entry which is preliminary data.</text>
</comment>
<evidence type="ECO:0008006" key="4">
    <source>
        <dbReference type="Google" id="ProtNLM"/>
    </source>
</evidence>
<dbReference type="AlphaFoldDB" id="A0AAN6TFB0"/>
<dbReference type="GO" id="GO:0008270">
    <property type="term" value="F:zinc ion binding"/>
    <property type="evidence" value="ECO:0007669"/>
    <property type="project" value="InterPro"/>
</dbReference>
<keyword evidence="1" id="KW-0539">Nucleus</keyword>
<name>A0AAN6TFB0_9PEZI</name>
<reference evidence="2" key="1">
    <citation type="journal article" date="2023" name="Mol. Phylogenet. Evol.">
        <title>Genome-scale phylogeny and comparative genomics of the fungal order Sordariales.</title>
        <authorList>
            <person name="Hensen N."/>
            <person name="Bonometti L."/>
            <person name="Westerberg I."/>
            <person name="Brannstrom I.O."/>
            <person name="Guillou S."/>
            <person name="Cros-Aarteil S."/>
            <person name="Calhoun S."/>
            <person name="Haridas S."/>
            <person name="Kuo A."/>
            <person name="Mondo S."/>
            <person name="Pangilinan J."/>
            <person name="Riley R."/>
            <person name="LaButti K."/>
            <person name="Andreopoulos B."/>
            <person name="Lipzen A."/>
            <person name="Chen C."/>
            <person name="Yan M."/>
            <person name="Daum C."/>
            <person name="Ng V."/>
            <person name="Clum A."/>
            <person name="Steindorff A."/>
            <person name="Ohm R.A."/>
            <person name="Martin F."/>
            <person name="Silar P."/>
            <person name="Natvig D.O."/>
            <person name="Lalanne C."/>
            <person name="Gautier V."/>
            <person name="Ament-Velasquez S.L."/>
            <person name="Kruys A."/>
            <person name="Hutchinson M.I."/>
            <person name="Powell A.J."/>
            <person name="Barry K."/>
            <person name="Miller A.N."/>
            <person name="Grigoriev I.V."/>
            <person name="Debuchy R."/>
            <person name="Gladieux P."/>
            <person name="Hiltunen Thoren M."/>
            <person name="Johannesson H."/>
        </authorList>
    </citation>
    <scope>NUCLEOTIDE SEQUENCE</scope>
    <source>
        <strain evidence="2">CBS 508.74</strain>
    </source>
</reference>
<accession>A0AAN6TFB0</accession>
<evidence type="ECO:0000313" key="3">
    <source>
        <dbReference type="Proteomes" id="UP001302812"/>
    </source>
</evidence>
<dbReference type="GeneID" id="89937309"/>
<sequence>MTMSGQMALNQTSKTLGERKMRSCGECRRRKQKQPCRNCSRRMPPPICNYENSPSVLSANHGGLVKAAAYDQRAAQLKVAGFAARSALPGPNLVSSSTFLPSATIVSSPYVTGLLGPSQIDQWPFAFPDTTLGGDGLETNQSPCWSFQSERYQATALTFQTDFPSPYVDAFLPILERGPAHAPASLFVEACLLSQSAVADLDSTYDAERRAIQAIQEGLTLPSATAYGQAMSAGVKRLISDVCRSEIQTLQASMDDVHRLMGIYGGLGAPDLNGLLARVAIIMMQIGALALEVPPSIKEQDLSGYDESLGRTEPAPSVELEAATAAMLKDVEFLLDTVLALPQQASSWQLRKVRSMSEWLHGRLSGAADQACTAQPLHHAARLASLIYCRTIEAREPFSKSIKEEDVVALVDAVWKVPLELWNGHLGTLLWVLATVLPAAREMKLCYRTRAMMTAAAVQLALRIGKAPQLCWVAL</sequence>
<evidence type="ECO:0000256" key="1">
    <source>
        <dbReference type="ARBA" id="ARBA00023242"/>
    </source>
</evidence>
<dbReference type="EMBL" id="MU853341">
    <property type="protein sequence ID" value="KAK4112780.1"/>
    <property type="molecule type" value="Genomic_DNA"/>
</dbReference>
<dbReference type="GO" id="GO:0000981">
    <property type="term" value="F:DNA-binding transcription factor activity, RNA polymerase II-specific"/>
    <property type="evidence" value="ECO:0007669"/>
    <property type="project" value="InterPro"/>
</dbReference>
<protein>
    <recommendedName>
        <fullName evidence="4">Zn(2)-C6 fungal-type domain-containing protein</fullName>
    </recommendedName>
</protein>
<gene>
    <name evidence="2" type="ORF">N656DRAFT_75889</name>
</gene>
<dbReference type="Proteomes" id="UP001302812">
    <property type="component" value="Unassembled WGS sequence"/>
</dbReference>